<feature type="compositionally biased region" description="Low complexity" evidence="1">
    <location>
        <begin position="1118"/>
        <end position="1129"/>
    </location>
</feature>
<organism evidence="3 4">
    <name type="scientific">Magnetococcus marinus (strain ATCC BAA-1437 / JCM 17883 / MC-1)</name>
    <dbReference type="NCBI Taxonomy" id="156889"/>
    <lineage>
        <taxon>Bacteria</taxon>
        <taxon>Pseudomonadati</taxon>
        <taxon>Pseudomonadota</taxon>
        <taxon>Magnetococcia</taxon>
        <taxon>Magnetococcales</taxon>
        <taxon>Magnetococcaceae</taxon>
        <taxon>Magnetococcus</taxon>
    </lineage>
</organism>
<dbReference type="EMBL" id="CP000471">
    <property type="protein sequence ID" value="ABK44369.1"/>
    <property type="molecule type" value="Genomic_DNA"/>
</dbReference>
<dbReference type="InterPro" id="IPR011836">
    <property type="entry name" value="YhdP"/>
</dbReference>
<accession>A0L8S6</accession>
<evidence type="ECO:0000259" key="2">
    <source>
        <dbReference type="Pfam" id="PF13116"/>
    </source>
</evidence>
<dbReference type="AlphaFoldDB" id="A0L8S6"/>
<gene>
    <name evidence="3" type="ordered locus">Mmc1_1861</name>
</gene>
<evidence type="ECO:0000256" key="1">
    <source>
        <dbReference type="SAM" id="MobiDB-lite"/>
    </source>
</evidence>
<protein>
    <submittedName>
        <fullName evidence="3">Membrane protein-like protein</fullName>
    </submittedName>
</protein>
<name>A0L8S6_MAGMM</name>
<reference evidence="3 4" key="2">
    <citation type="journal article" date="2012" name="Int. J. Syst. Evol. Microbiol.">
        <title>Magnetococcus marinus gen. nov., sp. nov., a marine, magnetotactic bacterium that represents a novel lineage (Magnetococcaceae fam. nov.; Magnetococcales ord. nov.) at the base of the Alphaproteobacteria.</title>
        <authorList>
            <person name="Bazylinski D.A."/>
            <person name="Williams T.J."/>
            <person name="Lefevre C.T."/>
            <person name="Berg R.J."/>
            <person name="Zhang C.L."/>
            <person name="Bowser S.S."/>
            <person name="Dean A.J."/>
            <person name="Beveridge T.J."/>
        </authorList>
    </citation>
    <scope>NUCLEOTIDE SEQUENCE [LARGE SCALE GENOMIC DNA]</scope>
    <source>
        <strain evidence="4">ATCC BAA-1437 / JCM 17883 / MC-1</strain>
    </source>
</reference>
<feature type="region of interest" description="Disordered" evidence="1">
    <location>
        <begin position="1104"/>
        <end position="1144"/>
    </location>
</feature>
<dbReference type="eggNOG" id="COG3164">
    <property type="taxonomic scope" value="Bacteria"/>
</dbReference>
<dbReference type="STRING" id="156889.Mmc1_1861"/>
<dbReference type="OrthoDB" id="7161641at2"/>
<dbReference type="Proteomes" id="UP000002586">
    <property type="component" value="Chromosome"/>
</dbReference>
<sequence length="1144" mass="125869">MLLKIMRWCIALLLGLPALLVAVALLWFAIRPLDIIDLRKLSEIELTERLGQPVSITTMQLVPSSALLDLRLQGVTLFDQQRSRPLVQIGETRIRVKTWNLSTLLQGRIPLEIVILNGNAVAINKGTDREWFIAGQAVSVWQAKFQQPLPRPAVHQVDTGSWQQQLAGYAAQLLEHLQITTVRLGKLSLDVLQMPSAGSTIQAVGKLNLIDAQLHNRSGETPIQWAMHGDFTPNWGVEQGDAPVTYTLEGALQQRGRWHLAGKVAHLRPDRWTNLLGKAGASLAGLQFPMQGEFRLHGGDGEPWKSRWKVVLGSGVWDTHGLFRWPIPISNLSAEGQAQQELEASQGWRLQVNHFDLYNNQGHAQGKLLLTGMGLTHSPYVDLAATFGGIDTQEAKFFYPPHYMNPYLLKWLDNALLKGSIPHAEVTIKGPAYAIPFLPKGAHKAKGTFLVKAQVRDLDLAYFPQLPPIKGADVTLTFANEKMIANVHKGSLGKSKNLQGTATIPEILGGDQTLLVDAKIDGDMHSIWHDVIQNPRLKWGDHVGLNGAAFEGQGDFKLKMTLPLNHSIDVSYDTLLNFNRAKATLPFLPQPIEHAAGLLHINDDVLDLKITQANYDALPFTGTIKALDYAKAGESDLRVLLHAPLTASQLQQRLVGLLEEVPHFQGASALAVDLHRSKGAPSYTANLQWDLSKLLLNNYKGVEKTKYSKGLLALQGSFDPKQVAVDVQQLQLEFGNLRSQGHGFWLHGQEETQIILEPFQLGQSKGRLHFRQGGLDQQAPAYRLEGTFSQLDLTHWQQPSLPESISATEPPILKRVVWNPEKLSKIPQRPTILVLKAEQVQMANQIQAEALDLQARLDAKNLWIGPCQFKIDDKIVKVNGQLTWENRVGQGAYQGQLDFESDDLGRVLKGANLHDGLNGGKGKISLTLAGEAIPNQTIITSLSGEGTVKIEQGTIKQLDLLSKLLGLLSVQELPMLLFGKRPDLQEEGFYFRTLEGGFTLKQGQWHSDKVEISGPSMKMVISGDLDLPAQKMDLLVGVRPLQSLDAIISSVPLLGQILAGGREALLETQFSVEGAMDGPKIFLKPISTLAPGIVRDILQASGKLLTEQSDNNKEPEDAPTTTRPPANAPLKKNIDTGQNSVTKP</sequence>
<proteinExistence type="predicted"/>
<dbReference type="RefSeq" id="WP_011713513.1">
    <property type="nucleotide sequence ID" value="NC_008576.1"/>
</dbReference>
<dbReference type="PANTHER" id="PTHR38690">
    <property type="entry name" value="PROTEASE-RELATED"/>
    <property type="match status" value="1"/>
</dbReference>
<reference evidence="4" key="1">
    <citation type="journal article" date="2009" name="Appl. Environ. Microbiol.">
        <title>Complete genome sequence of the chemolithoautotrophic marine magnetotactic coccus strain MC-1.</title>
        <authorList>
            <person name="Schubbe S."/>
            <person name="Williams T.J."/>
            <person name="Xie G."/>
            <person name="Kiss H.E."/>
            <person name="Brettin T.S."/>
            <person name="Martinez D."/>
            <person name="Ross C.A."/>
            <person name="Schuler D."/>
            <person name="Cox B.L."/>
            <person name="Nealson K.H."/>
            <person name="Bazylinski D.A."/>
        </authorList>
    </citation>
    <scope>NUCLEOTIDE SEQUENCE [LARGE SCALE GENOMIC DNA]</scope>
    <source>
        <strain evidence="4">ATCC BAA-1437 / JCM 17883 / MC-1</strain>
    </source>
</reference>
<dbReference type="HOGENOM" id="CLU_277293_0_0_5"/>
<evidence type="ECO:0000313" key="3">
    <source>
        <dbReference type="EMBL" id="ABK44369.1"/>
    </source>
</evidence>
<feature type="domain" description="YhdP central" evidence="2">
    <location>
        <begin position="316"/>
        <end position="861"/>
    </location>
</feature>
<feature type="compositionally biased region" description="Polar residues" evidence="1">
    <location>
        <begin position="1135"/>
        <end position="1144"/>
    </location>
</feature>
<keyword evidence="4" id="KW-1185">Reference proteome</keyword>
<dbReference type="KEGG" id="mgm:Mmc1_1861"/>
<dbReference type="Pfam" id="PF13116">
    <property type="entry name" value="YhdP"/>
    <property type="match status" value="1"/>
</dbReference>
<dbReference type="InterPro" id="IPR025263">
    <property type="entry name" value="YhdP_central"/>
</dbReference>
<dbReference type="PANTHER" id="PTHR38690:SF1">
    <property type="entry name" value="PROTEASE"/>
    <property type="match status" value="1"/>
</dbReference>
<evidence type="ECO:0000313" key="4">
    <source>
        <dbReference type="Proteomes" id="UP000002586"/>
    </source>
</evidence>